<feature type="domain" description="Putative exodeoxyribonuclease 8 PDDEXK-like" evidence="1">
    <location>
        <begin position="64"/>
        <end position="193"/>
    </location>
</feature>
<dbReference type="InterPro" id="IPR011604">
    <property type="entry name" value="PDDEXK-like_dom_sf"/>
</dbReference>
<comment type="caution">
    <text evidence="2">The sequence shown here is derived from an EMBL/GenBank/DDBJ whole genome shotgun (WGS) entry which is preliminary data.</text>
</comment>
<gene>
    <name evidence="2" type="ORF">F7231_25980</name>
</gene>
<name>A0ABX0QME6_9BACT</name>
<evidence type="ECO:0000259" key="1">
    <source>
        <dbReference type="Pfam" id="PF12684"/>
    </source>
</evidence>
<proteinExistence type="predicted"/>
<organism evidence="2 3">
    <name type="scientific">Fibrivirga algicola</name>
    <dbReference type="NCBI Taxonomy" id="2950420"/>
    <lineage>
        <taxon>Bacteria</taxon>
        <taxon>Pseudomonadati</taxon>
        <taxon>Bacteroidota</taxon>
        <taxon>Cytophagia</taxon>
        <taxon>Cytophagales</taxon>
        <taxon>Spirosomataceae</taxon>
        <taxon>Fibrivirga</taxon>
    </lineage>
</organism>
<reference evidence="3" key="2">
    <citation type="submission" date="2023-07" db="EMBL/GenBank/DDBJ databases">
        <authorList>
            <person name="Jung D.-H."/>
        </authorList>
    </citation>
    <scope>NUCLEOTIDE SEQUENCE [LARGE SCALE GENOMIC DNA]</scope>
    <source>
        <strain evidence="3">JA-25</strain>
    </source>
</reference>
<sequence>MQVLTPDNYRQFPAFSNTDLTEYERFLLGEPNRKPVKAFAEGSAFHQLLLEPRSKRPFEEAIDWERLGKMAKAVRATRFGRWALQWGQKEQPYLFRDPTTGQLCKCQTDIRLRHGLIVDIKTTRARTYRQFIECCEEYQYDRQAAFYLDGVQARRFVFLGVQKAEPFQVFYFEPTADAIGQAFIQDGRVRYQRLLSLLARSEFRPSAWTTQDKPVASLLMPMSQRLSQSSYPPIYRFR</sequence>
<protein>
    <recommendedName>
        <fullName evidence="1">Putative exodeoxyribonuclease 8 PDDEXK-like domain-containing protein</fullName>
    </recommendedName>
</protein>
<dbReference type="RefSeq" id="WP_166694164.1">
    <property type="nucleotide sequence ID" value="NZ_WAEL01000013.1"/>
</dbReference>
<dbReference type="Gene3D" id="3.90.320.10">
    <property type="match status" value="1"/>
</dbReference>
<reference evidence="3" key="1">
    <citation type="submission" date="2019-09" db="EMBL/GenBank/DDBJ databases">
        <authorList>
            <person name="Jung D.-H."/>
        </authorList>
    </citation>
    <scope>NUCLEOTIDE SEQUENCE [LARGE SCALE GENOMIC DNA]</scope>
    <source>
        <strain evidence="3">JA-25</strain>
    </source>
</reference>
<dbReference type="InterPro" id="IPR024432">
    <property type="entry name" value="Put_RecE_PDDEXK-like_dom"/>
</dbReference>
<evidence type="ECO:0000313" key="2">
    <source>
        <dbReference type="EMBL" id="NID13644.1"/>
    </source>
</evidence>
<dbReference type="Proteomes" id="UP000606008">
    <property type="component" value="Unassembled WGS sequence"/>
</dbReference>
<evidence type="ECO:0000313" key="3">
    <source>
        <dbReference type="Proteomes" id="UP000606008"/>
    </source>
</evidence>
<keyword evidence="3" id="KW-1185">Reference proteome</keyword>
<dbReference type="Pfam" id="PF12684">
    <property type="entry name" value="DUF3799"/>
    <property type="match status" value="1"/>
</dbReference>
<accession>A0ABX0QME6</accession>
<dbReference type="EMBL" id="WAEL01000013">
    <property type="protein sequence ID" value="NID13644.1"/>
    <property type="molecule type" value="Genomic_DNA"/>
</dbReference>